<dbReference type="Pfam" id="PF13304">
    <property type="entry name" value="AAA_21"/>
    <property type="match status" value="1"/>
</dbReference>
<sequence>MRIDEIKISNYKGVKNIHVTGLANDAVAVISGKNGTGKSLILEAVVAVWSSSTFDESPVGPWGDHSSVQLKIHLTEEERKALKNWGATIPGNTGEIEDDPTISRYWGKDGNTYGHMNRSPAIEMLQHPRFTALYGFSKMDIIQANRNVSISRSLPSVDLGMFGEKRLTEQRESQFEAITKWRHPYNIGDALTYLATIDYLDQIATRSGGESTDEYERIATNFHAATGKKIDKPKLDANHGVTISVNAPHMGEHPISELSVGEHEVLNLMYLVRRLSARGGILLLDEPEQHLHPTLQVALFETMTTMADRAQILTVSHSPSLIASIPSSSTFDMSLANTEKTSQLSRVSEDRQRAELLHELGLRPSALVQSDALIVVEGNDDELILNSLFPIEASRCRFMVAGDVDEAMNACRTLEGVDNLLPWLCVRDRDLLDDAELDELRAKHPNLHVWDRRMIENELLDFELIGETFKRAGAEQTTDEITACLREIAGELKHEVLVELTKKELGKVLIEPNHKSKDPFDKLESYYELKVASFTNKLANFDSAKASVIAEIEERWDNEWLTLAHGKGLLGRLVSKSPFRSKDHLIAALAGTFAQGACRPTSLDRFGLRIDELLNGPRPGSATK</sequence>
<dbReference type="CDD" id="cd00267">
    <property type="entry name" value="ABC_ATPase"/>
    <property type="match status" value="1"/>
</dbReference>
<reference evidence="3" key="1">
    <citation type="submission" date="2016-10" db="EMBL/GenBank/DDBJ databases">
        <authorList>
            <person name="Varghese N."/>
            <person name="Submissions S."/>
        </authorList>
    </citation>
    <scope>NUCLEOTIDE SEQUENCE [LARGE SCALE GENOMIC DNA]</scope>
    <source>
        <strain evidence="3">IBRC-M 10655</strain>
    </source>
</reference>
<dbReference type="GO" id="GO:0016887">
    <property type="term" value="F:ATP hydrolysis activity"/>
    <property type="evidence" value="ECO:0007669"/>
    <property type="project" value="InterPro"/>
</dbReference>
<dbReference type="InterPro" id="IPR027417">
    <property type="entry name" value="P-loop_NTPase"/>
</dbReference>
<dbReference type="AlphaFoldDB" id="A0A1H0WQW1"/>
<organism evidence="2 3">
    <name type="scientific">Actinokineospora alba</name>
    <dbReference type="NCBI Taxonomy" id="504798"/>
    <lineage>
        <taxon>Bacteria</taxon>
        <taxon>Bacillati</taxon>
        <taxon>Actinomycetota</taxon>
        <taxon>Actinomycetes</taxon>
        <taxon>Pseudonocardiales</taxon>
        <taxon>Pseudonocardiaceae</taxon>
        <taxon>Actinokineospora</taxon>
    </lineage>
</organism>
<gene>
    <name evidence="2" type="ORF">SAMN05192558_1311</name>
</gene>
<dbReference type="PANTHER" id="PTHR43581">
    <property type="entry name" value="ATP/GTP PHOSPHATASE"/>
    <property type="match status" value="1"/>
</dbReference>
<evidence type="ECO:0000259" key="1">
    <source>
        <dbReference type="Pfam" id="PF13304"/>
    </source>
</evidence>
<dbReference type="Gene3D" id="3.40.50.300">
    <property type="entry name" value="P-loop containing nucleotide triphosphate hydrolases"/>
    <property type="match status" value="1"/>
</dbReference>
<dbReference type="EMBL" id="FNJB01000031">
    <property type="protein sequence ID" value="SDP92656.1"/>
    <property type="molecule type" value="Genomic_DNA"/>
</dbReference>
<feature type="domain" description="ATPase AAA-type core" evidence="1">
    <location>
        <begin position="209"/>
        <end position="323"/>
    </location>
</feature>
<dbReference type="SUPFAM" id="SSF52540">
    <property type="entry name" value="P-loop containing nucleoside triphosphate hydrolases"/>
    <property type="match status" value="1"/>
</dbReference>
<evidence type="ECO:0000313" key="3">
    <source>
        <dbReference type="Proteomes" id="UP000199651"/>
    </source>
</evidence>
<dbReference type="OrthoDB" id="9815944at2"/>
<protein>
    <submittedName>
        <fullName evidence="2">Predicted ATP-binding protein involved in virulence</fullName>
    </submittedName>
</protein>
<dbReference type="InterPro" id="IPR051396">
    <property type="entry name" value="Bact_Antivir_Def_Nuclease"/>
</dbReference>
<dbReference type="Proteomes" id="UP000199651">
    <property type="component" value="Unassembled WGS sequence"/>
</dbReference>
<dbReference type="GO" id="GO:0005524">
    <property type="term" value="F:ATP binding"/>
    <property type="evidence" value="ECO:0007669"/>
    <property type="project" value="UniProtKB-KW"/>
</dbReference>
<keyword evidence="3" id="KW-1185">Reference proteome</keyword>
<dbReference type="InterPro" id="IPR003959">
    <property type="entry name" value="ATPase_AAA_core"/>
</dbReference>
<keyword evidence="2" id="KW-0067">ATP-binding</keyword>
<evidence type="ECO:0000313" key="2">
    <source>
        <dbReference type="EMBL" id="SDP92656.1"/>
    </source>
</evidence>
<proteinExistence type="predicted"/>
<dbReference type="PANTHER" id="PTHR43581:SF4">
    <property type="entry name" value="ATP_GTP PHOSPHATASE"/>
    <property type="match status" value="1"/>
</dbReference>
<name>A0A1H0WQW1_9PSEU</name>
<keyword evidence="2" id="KW-0547">Nucleotide-binding</keyword>
<dbReference type="STRING" id="504798.SAMN05421871_101745"/>
<dbReference type="RefSeq" id="WP_091384518.1">
    <property type="nucleotide sequence ID" value="NZ_FNDV01000001.1"/>
</dbReference>
<accession>A0A1H0WQW1</accession>